<accession>A0ABS2QSC8</accession>
<proteinExistence type="predicted"/>
<name>A0ABS2QSC8_9BACI</name>
<protein>
    <submittedName>
        <fullName evidence="1">Cytochrome c-type biogenesis protein CcmE</fullName>
    </submittedName>
</protein>
<gene>
    <name evidence="1" type="ORF">JOC83_001185</name>
</gene>
<dbReference type="RefSeq" id="WP_205185221.1">
    <property type="nucleotide sequence ID" value="NZ_JAFBFC010000002.1"/>
</dbReference>
<keyword evidence="2" id="KW-1185">Reference proteome</keyword>
<evidence type="ECO:0000313" key="1">
    <source>
        <dbReference type="EMBL" id="MBM7702351.1"/>
    </source>
</evidence>
<organism evidence="1 2">
    <name type="scientific">Priestia iocasae</name>
    <dbReference type="NCBI Taxonomy" id="2291674"/>
    <lineage>
        <taxon>Bacteria</taxon>
        <taxon>Bacillati</taxon>
        <taxon>Bacillota</taxon>
        <taxon>Bacilli</taxon>
        <taxon>Bacillales</taxon>
        <taxon>Bacillaceae</taxon>
        <taxon>Priestia</taxon>
    </lineage>
</organism>
<sequence>MSNKRFLAALLGAGLSLVTLVSLIFYIIDPLFYYREQTLYRSQYIADARYQMPGLLRNREYETIITATSMGRNFRESYVDEKLNTTSFNGSLPASYAKEQAMVAQFALQEQKKVGHVIWELNFYSFAEEPDMVLKSSTPFPTYMYDQYKVNDIRYLFSSYNVDILQKNLEANKVRNERSRDVESLYKFGEVAPPETIERITKWLEETGELDELPENERREVMLTSFRENVIPLLEKHRDTTFTFFYAPYPVYNHRMFYEKHPDYLEERLAFKKEVFQLLSKYDNVQLYDFQDDATVTHNIKNYMGDAVHYYEFINNQIIDRIATEHPIRSMEEYEEKIENLRKQVIDFQVSEL</sequence>
<evidence type="ECO:0000313" key="2">
    <source>
        <dbReference type="Proteomes" id="UP000809829"/>
    </source>
</evidence>
<dbReference type="Proteomes" id="UP000809829">
    <property type="component" value="Unassembled WGS sequence"/>
</dbReference>
<dbReference type="EMBL" id="JAFBFC010000002">
    <property type="protein sequence ID" value="MBM7702351.1"/>
    <property type="molecule type" value="Genomic_DNA"/>
</dbReference>
<reference evidence="1 2" key="1">
    <citation type="submission" date="2021-01" db="EMBL/GenBank/DDBJ databases">
        <title>Genomic Encyclopedia of Type Strains, Phase IV (KMG-IV): sequencing the most valuable type-strain genomes for metagenomic binning, comparative biology and taxonomic classification.</title>
        <authorList>
            <person name="Goeker M."/>
        </authorList>
    </citation>
    <scope>NUCLEOTIDE SEQUENCE [LARGE SCALE GENOMIC DNA]</scope>
    <source>
        <strain evidence="1 2">DSM 104297</strain>
    </source>
</reference>
<comment type="caution">
    <text evidence="1">The sequence shown here is derived from an EMBL/GenBank/DDBJ whole genome shotgun (WGS) entry which is preliminary data.</text>
</comment>